<proteinExistence type="inferred from homology"/>
<keyword evidence="2" id="KW-0805">Transcription regulation</keyword>
<dbReference type="GO" id="GO:0003677">
    <property type="term" value="F:DNA binding"/>
    <property type="evidence" value="ECO:0007669"/>
    <property type="project" value="UniProtKB-KW"/>
</dbReference>
<dbReference type="RefSeq" id="WP_205291401.1">
    <property type="nucleotide sequence ID" value="NZ_CP074406.1"/>
</dbReference>
<sequence length="127" mass="13916">MVRKRAQKLGDLERAVLEVLWGLSPLQRATVRDVHTALSADRAIAYTTVMTVLERLARKDLVDQHRDGRAYSYRAAATRGEMTAEMMRATLDDFGSGDSPAALVAFVEDATAAEVAALREALARLGR</sequence>
<keyword evidence="6" id="KW-1185">Reference proteome</keyword>
<dbReference type="Pfam" id="PF03965">
    <property type="entry name" value="Penicillinase_R"/>
    <property type="match status" value="1"/>
</dbReference>
<evidence type="ECO:0000256" key="4">
    <source>
        <dbReference type="ARBA" id="ARBA00023163"/>
    </source>
</evidence>
<evidence type="ECO:0000256" key="3">
    <source>
        <dbReference type="ARBA" id="ARBA00023125"/>
    </source>
</evidence>
<accession>A0A938Y9T8</accession>
<dbReference type="EMBL" id="JAERTX010000007">
    <property type="protein sequence ID" value="MBM9460086.1"/>
    <property type="molecule type" value="Genomic_DNA"/>
</dbReference>
<dbReference type="InterPro" id="IPR036390">
    <property type="entry name" value="WH_DNA-bd_sf"/>
</dbReference>
<dbReference type="PIRSF" id="PIRSF019455">
    <property type="entry name" value="CopR_AtkY"/>
    <property type="match status" value="1"/>
</dbReference>
<dbReference type="GO" id="GO:0045892">
    <property type="term" value="P:negative regulation of DNA-templated transcription"/>
    <property type="evidence" value="ECO:0007669"/>
    <property type="project" value="InterPro"/>
</dbReference>
<keyword evidence="3" id="KW-0238">DNA-binding</keyword>
<comment type="caution">
    <text evidence="5">The sequence shown here is derived from an EMBL/GenBank/DDBJ whole genome shotgun (WGS) entry which is preliminary data.</text>
</comment>
<evidence type="ECO:0000313" key="5">
    <source>
        <dbReference type="EMBL" id="MBM9460086.1"/>
    </source>
</evidence>
<evidence type="ECO:0000256" key="2">
    <source>
        <dbReference type="ARBA" id="ARBA00023015"/>
    </source>
</evidence>
<protein>
    <submittedName>
        <fullName evidence="5">BlaI/MecI/CopY family transcriptional regulator</fullName>
    </submittedName>
</protein>
<keyword evidence="4" id="KW-0804">Transcription</keyword>
<organism evidence="5 6">
    <name type="scientific">Nocardioides faecalis</name>
    <dbReference type="NCBI Taxonomy" id="2803858"/>
    <lineage>
        <taxon>Bacteria</taxon>
        <taxon>Bacillati</taxon>
        <taxon>Actinomycetota</taxon>
        <taxon>Actinomycetes</taxon>
        <taxon>Propionibacteriales</taxon>
        <taxon>Nocardioidaceae</taxon>
        <taxon>Nocardioides</taxon>
    </lineage>
</organism>
<comment type="similarity">
    <text evidence="1">Belongs to the BlaI transcriptional regulatory family.</text>
</comment>
<dbReference type="Proteomes" id="UP000663791">
    <property type="component" value="Unassembled WGS sequence"/>
</dbReference>
<gene>
    <name evidence="5" type="ORF">JK386_09235</name>
</gene>
<dbReference type="InterPro" id="IPR036388">
    <property type="entry name" value="WH-like_DNA-bd_sf"/>
</dbReference>
<name>A0A938Y9T8_9ACTN</name>
<dbReference type="Gene3D" id="6.10.140.850">
    <property type="match status" value="1"/>
</dbReference>
<dbReference type="SUPFAM" id="SSF46785">
    <property type="entry name" value="Winged helix' DNA-binding domain"/>
    <property type="match status" value="1"/>
</dbReference>
<dbReference type="AlphaFoldDB" id="A0A938Y9T8"/>
<dbReference type="Gene3D" id="1.10.10.10">
    <property type="entry name" value="Winged helix-like DNA-binding domain superfamily/Winged helix DNA-binding domain"/>
    <property type="match status" value="1"/>
</dbReference>
<evidence type="ECO:0000313" key="6">
    <source>
        <dbReference type="Proteomes" id="UP000663791"/>
    </source>
</evidence>
<evidence type="ECO:0000256" key="1">
    <source>
        <dbReference type="ARBA" id="ARBA00011046"/>
    </source>
</evidence>
<reference evidence="5" key="1">
    <citation type="submission" date="2021-01" db="EMBL/GenBank/DDBJ databases">
        <title>Novel species in genus Nocardioides.</title>
        <authorList>
            <person name="Zhang G."/>
        </authorList>
    </citation>
    <scope>NUCLEOTIDE SEQUENCE</scope>
    <source>
        <strain evidence="5">Zg-536</strain>
    </source>
</reference>
<dbReference type="InterPro" id="IPR005650">
    <property type="entry name" value="BlaI_family"/>
</dbReference>